<evidence type="ECO:0000256" key="7">
    <source>
        <dbReference type="ARBA" id="ARBA00047899"/>
    </source>
</evidence>
<name>A0A3N1PTN7_9GAMM</name>
<dbReference type="RefSeq" id="WP_123420575.1">
    <property type="nucleotide sequence ID" value="NZ_JBLXAC010000022.1"/>
</dbReference>
<dbReference type="InterPro" id="IPR018934">
    <property type="entry name" value="RIO_dom"/>
</dbReference>
<organism evidence="10 11">
    <name type="scientific">Gallaecimonas pentaromativorans</name>
    <dbReference type="NCBI Taxonomy" id="584787"/>
    <lineage>
        <taxon>Bacteria</taxon>
        <taxon>Pseudomonadati</taxon>
        <taxon>Pseudomonadota</taxon>
        <taxon>Gammaproteobacteria</taxon>
        <taxon>Enterobacterales</taxon>
        <taxon>Gallaecimonadaceae</taxon>
        <taxon>Gallaecimonas</taxon>
    </lineage>
</organism>
<keyword evidence="11" id="KW-1185">Reference proteome</keyword>
<dbReference type="InterPro" id="IPR011009">
    <property type="entry name" value="Kinase-like_dom_sf"/>
</dbReference>
<feature type="domain" description="RIO-type" evidence="9">
    <location>
        <begin position="69"/>
        <end position="165"/>
    </location>
</feature>
<comment type="catalytic activity">
    <reaction evidence="7">
        <text>L-threonyl-[protein] + ATP = O-phospho-L-threonyl-[protein] + ADP + H(+)</text>
        <dbReference type="Rhea" id="RHEA:46608"/>
        <dbReference type="Rhea" id="RHEA-COMP:11060"/>
        <dbReference type="Rhea" id="RHEA-COMP:11605"/>
        <dbReference type="ChEBI" id="CHEBI:15378"/>
        <dbReference type="ChEBI" id="CHEBI:30013"/>
        <dbReference type="ChEBI" id="CHEBI:30616"/>
        <dbReference type="ChEBI" id="CHEBI:61977"/>
        <dbReference type="ChEBI" id="CHEBI:456216"/>
        <dbReference type="EC" id="2.7.11.1"/>
    </reaction>
</comment>
<keyword evidence="5" id="KW-0418">Kinase</keyword>
<comment type="catalytic activity">
    <reaction evidence="8">
        <text>L-seryl-[protein] + ATP = O-phospho-L-seryl-[protein] + ADP + H(+)</text>
        <dbReference type="Rhea" id="RHEA:17989"/>
        <dbReference type="Rhea" id="RHEA-COMP:9863"/>
        <dbReference type="Rhea" id="RHEA-COMP:11604"/>
        <dbReference type="ChEBI" id="CHEBI:15378"/>
        <dbReference type="ChEBI" id="CHEBI:29999"/>
        <dbReference type="ChEBI" id="CHEBI:30616"/>
        <dbReference type="ChEBI" id="CHEBI:83421"/>
        <dbReference type="ChEBI" id="CHEBI:456216"/>
        <dbReference type="EC" id="2.7.11.1"/>
    </reaction>
</comment>
<accession>A0A3N1PTN7</accession>
<dbReference type="EMBL" id="RJUL01000001">
    <property type="protein sequence ID" value="ROQ30471.1"/>
    <property type="molecule type" value="Genomic_DNA"/>
</dbReference>
<dbReference type="STRING" id="584787.GCA_001247655_01751"/>
<evidence type="ECO:0000256" key="6">
    <source>
        <dbReference type="ARBA" id="ARBA00022840"/>
    </source>
</evidence>
<dbReference type="SUPFAM" id="SSF56112">
    <property type="entry name" value="Protein kinase-like (PK-like)"/>
    <property type="match status" value="1"/>
</dbReference>
<dbReference type="Proteomes" id="UP000268033">
    <property type="component" value="Unassembled WGS sequence"/>
</dbReference>
<evidence type="ECO:0000256" key="8">
    <source>
        <dbReference type="ARBA" id="ARBA00048679"/>
    </source>
</evidence>
<evidence type="ECO:0000313" key="10">
    <source>
        <dbReference type="EMBL" id="ROQ30471.1"/>
    </source>
</evidence>
<protein>
    <recommendedName>
        <fullName evidence="1">non-specific serine/threonine protein kinase</fullName>
        <ecNumber evidence="1">2.7.11.1</ecNumber>
    </recommendedName>
</protein>
<reference evidence="10 11" key="1">
    <citation type="submission" date="2018-11" db="EMBL/GenBank/DDBJ databases">
        <title>Genomic Encyclopedia of Type Strains, Phase IV (KMG-IV): sequencing the most valuable type-strain genomes for metagenomic binning, comparative biology and taxonomic classification.</title>
        <authorList>
            <person name="Goeker M."/>
        </authorList>
    </citation>
    <scope>NUCLEOTIDE SEQUENCE [LARGE SCALE GENOMIC DNA]</scope>
    <source>
        <strain evidence="10 11">DSM 21945</strain>
    </source>
</reference>
<keyword evidence="3" id="KW-0808">Transferase</keyword>
<dbReference type="GO" id="GO:0005524">
    <property type="term" value="F:ATP binding"/>
    <property type="evidence" value="ECO:0007669"/>
    <property type="project" value="UniProtKB-KW"/>
</dbReference>
<dbReference type="EC" id="2.7.11.1" evidence="1"/>
<keyword evidence="6" id="KW-0067">ATP-binding</keyword>
<dbReference type="AlphaFoldDB" id="A0A3N1PTN7"/>
<evidence type="ECO:0000256" key="3">
    <source>
        <dbReference type="ARBA" id="ARBA00022679"/>
    </source>
</evidence>
<evidence type="ECO:0000256" key="5">
    <source>
        <dbReference type="ARBA" id="ARBA00022777"/>
    </source>
</evidence>
<proteinExistence type="predicted"/>
<evidence type="ECO:0000259" key="9">
    <source>
        <dbReference type="Pfam" id="PF01163"/>
    </source>
</evidence>
<dbReference type="Gene3D" id="1.10.510.10">
    <property type="entry name" value="Transferase(Phosphotransferase) domain 1"/>
    <property type="match status" value="1"/>
</dbReference>
<dbReference type="Pfam" id="PF01163">
    <property type="entry name" value="RIO1"/>
    <property type="match status" value="1"/>
</dbReference>
<keyword evidence="2" id="KW-0723">Serine/threonine-protein kinase</keyword>
<dbReference type="GO" id="GO:0004674">
    <property type="term" value="F:protein serine/threonine kinase activity"/>
    <property type="evidence" value="ECO:0007669"/>
    <property type="project" value="UniProtKB-KW"/>
</dbReference>
<evidence type="ECO:0000256" key="2">
    <source>
        <dbReference type="ARBA" id="ARBA00022527"/>
    </source>
</evidence>
<comment type="caution">
    <text evidence="10">The sequence shown here is derived from an EMBL/GenBank/DDBJ whole genome shotgun (WGS) entry which is preliminary data.</text>
</comment>
<sequence>MNALKSRVLAALASRFAERSFAFDKLEVMHKGRFANAIVMRYRDDDIDLVIKDFSHCPWPVRFTAGRFFVGREAKALARLQGIEGVAPQSYRLNELMLAYPFIEGTPLRNLKKTEQRLPRQFFLELEKMVAEMHRRGVVHLDLRNLGNVLVGDDGKPHFIDFQSSLRYVRFPGWVQGFMRGADLSGVYKAWKSLCEEPLSAHREQFFDNYNLLRKRWIFKGYPLTRTAIKVRTAGAQMALAGGELVRNVLERIF</sequence>
<evidence type="ECO:0000313" key="11">
    <source>
        <dbReference type="Proteomes" id="UP000268033"/>
    </source>
</evidence>
<gene>
    <name evidence="10" type="ORF">EDC28_101157</name>
</gene>
<keyword evidence="4" id="KW-0547">Nucleotide-binding</keyword>
<evidence type="ECO:0000256" key="1">
    <source>
        <dbReference type="ARBA" id="ARBA00012513"/>
    </source>
</evidence>
<evidence type="ECO:0000256" key="4">
    <source>
        <dbReference type="ARBA" id="ARBA00022741"/>
    </source>
</evidence>